<dbReference type="Gene3D" id="3.40.50.1820">
    <property type="entry name" value="alpha/beta hydrolase"/>
    <property type="match status" value="1"/>
</dbReference>
<dbReference type="InterPro" id="IPR029058">
    <property type="entry name" value="AB_hydrolase_fold"/>
</dbReference>
<organism evidence="6 7">
    <name type="scientific">Amycolatopsis antarctica</name>
    <dbReference type="NCBI Taxonomy" id="1854586"/>
    <lineage>
        <taxon>Bacteria</taxon>
        <taxon>Bacillati</taxon>
        <taxon>Actinomycetota</taxon>
        <taxon>Actinomycetes</taxon>
        <taxon>Pseudonocardiales</taxon>
        <taxon>Pseudonocardiaceae</taxon>
        <taxon>Amycolatopsis</taxon>
    </lineage>
</organism>
<dbReference type="OrthoDB" id="4308422at2"/>
<dbReference type="AlphaFoldDB" id="A0A263CYP8"/>
<evidence type="ECO:0000256" key="4">
    <source>
        <dbReference type="SAM" id="MobiDB-lite"/>
    </source>
</evidence>
<evidence type="ECO:0000256" key="3">
    <source>
        <dbReference type="RuleBase" id="RU361235"/>
    </source>
</evidence>
<feature type="region of interest" description="Disordered" evidence="4">
    <location>
        <begin position="68"/>
        <end position="112"/>
    </location>
</feature>
<accession>A0A263CYP8</accession>
<dbReference type="GO" id="GO:0016787">
    <property type="term" value="F:hydrolase activity"/>
    <property type="evidence" value="ECO:0007669"/>
    <property type="project" value="UniProtKB-KW"/>
</dbReference>
<dbReference type="InParanoid" id="A0A263CYP8"/>
<dbReference type="EC" id="3.1.1.-" evidence="3"/>
<feature type="chain" id="PRO_5039749438" description="Carboxylic ester hydrolase" evidence="3">
    <location>
        <begin position="30"/>
        <end position="552"/>
    </location>
</feature>
<name>A0A263CYP8_9PSEU</name>
<evidence type="ECO:0000313" key="6">
    <source>
        <dbReference type="EMBL" id="OZM71282.1"/>
    </source>
</evidence>
<sequence length="552" mass="58289">MPARQRIAPWKKRTLIVAFAALTIGSAVTATSSAGDPDRPLVPTTSGPVVGERAGAVERYQGIPYAAPPTGDLRWASPREPRPWTSPREAAQPGPACPQLGNEGPLAGTSEDCLSLNVTTPRARPGAGKPVMVWLHGGSNTGGTSSQTDPARMADRGDVVVVTVNYRLGMLGFFSHPGLEGSGTFALQDQQAALRWVQRNAVFFGGDPGKVTLFGESAGGIDTCAQLTSPAARGLFGKVILQSGSCSTEIAAYHDGSQVVLDRGDFWSPVEQMRKVGGEVAAERGCATEDPVDCLRGQPADELVGAYDQVFGIASGTPTLPMPPDEALAEGRFHRVPVLSGTTRDESRLVTDVIGATSGPITQERLDEVIDRTFGEHAGRVRETYPVAEHGNDPRLAFAAMDTDRTFACTQLASGRALARHVPTYGYEFADRGAPTYSPFLTDLPAGAAHASELAYLFDLELGPWGPGFQQVELTGQQRALGDTMIDAWTTFAGTGRLDWAPLRPDSATAPVRSFAPEAEANAPMDAWAAHHCDLWSGLPGGAGQPGAHSVR</sequence>
<dbReference type="PROSITE" id="PS00122">
    <property type="entry name" value="CARBOXYLESTERASE_B_1"/>
    <property type="match status" value="1"/>
</dbReference>
<dbReference type="SUPFAM" id="SSF53474">
    <property type="entry name" value="alpha/beta-Hydrolases"/>
    <property type="match status" value="1"/>
</dbReference>
<dbReference type="InterPro" id="IPR050309">
    <property type="entry name" value="Type-B_Carboxylest/Lipase"/>
</dbReference>
<protein>
    <recommendedName>
        <fullName evidence="3">Carboxylic ester hydrolase</fullName>
        <ecNumber evidence="3">3.1.1.-</ecNumber>
    </recommendedName>
</protein>
<feature type="domain" description="Carboxylesterase type B" evidence="5">
    <location>
        <begin position="39"/>
        <end position="496"/>
    </location>
</feature>
<dbReference type="EMBL" id="NKYE01000014">
    <property type="protein sequence ID" value="OZM71282.1"/>
    <property type="molecule type" value="Genomic_DNA"/>
</dbReference>
<feature type="signal peptide" evidence="3">
    <location>
        <begin position="1"/>
        <end position="29"/>
    </location>
</feature>
<proteinExistence type="inferred from homology"/>
<evidence type="ECO:0000256" key="2">
    <source>
        <dbReference type="ARBA" id="ARBA00022801"/>
    </source>
</evidence>
<dbReference type="Proteomes" id="UP000242444">
    <property type="component" value="Unassembled WGS sequence"/>
</dbReference>
<dbReference type="PANTHER" id="PTHR11559">
    <property type="entry name" value="CARBOXYLESTERASE"/>
    <property type="match status" value="1"/>
</dbReference>
<dbReference type="InterPro" id="IPR002018">
    <property type="entry name" value="CarbesteraseB"/>
</dbReference>
<keyword evidence="7" id="KW-1185">Reference proteome</keyword>
<dbReference type="FunCoup" id="A0A263CYP8">
    <property type="interactions" value="26"/>
</dbReference>
<feature type="region of interest" description="Disordered" evidence="4">
    <location>
        <begin position="29"/>
        <end position="48"/>
    </location>
</feature>
<evidence type="ECO:0000313" key="7">
    <source>
        <dbReference type="Proteomes" id="UP000242444"/>
    </source>
</evidence>
<keyword evidence="3" id="KW-0732">Signal</keyword>
<dbReference type="RefSeq" id="WP_094864585.1">
    <property type="nucleotide sequence ID" value="NZ_NKYE01000014.1"/>
</dbReference>
<comment type="caution">
    <text evidence="6">The sequence shown here is derived from an EMBL/GenBank/DDBJ whole genome shotgun (WGS) entry which is preliminary data.</text>
</comment>
<gene>
    <name evidence="6" type="ORF">CFN78_21040</name>
</gene>
<keyword evidence="2 3" id="KW-0378">Hydrolase</keyword>
<evidence type="ECO:0000256" key="1">
    <source>
        <dbReference type="ARBA" id="ARBA00005964"/>
    </source>
</evidence>
<dbReference type="Pfam" id="PF00135">
    <property type="entry name" value="COesterase"/>
    <property type="match status" value="1"/>
</dbReference>
<dbReference type="InterPro" id="IPR019826">
    <property type="entry name" value="Carboxylesterase_B_AS"/>
</dbReference>
<comment type="similarity">
    <text evidence="1 3">Belongs to the type-B carboxylesterase/lipase family.</text>
</comment>
<evidence type="ECO:0000259" key="5">
    <source>
        <dbReference type="Pfam" id="PF00135"/>
    </source>
</evidence>
<reference evidence="6 7" key="1">
    <citation type="submission" date="2017-07" db="EMBL/GenBank/DDBJ databases">
        <title>Amycolatopsis antarcticus sp. nov., isolated from the surface of an Antarcticus brown macroalga.</title>
        <authorList>
            <person name="Wang J."/>
            <person name="Leiva S."/>
            <person name="Huang J."/>
            <person name="Huang Y."/>
        </authorList>
    </citation>
    <scope>NUCLEOTIDE SEQUENCE [LARGE SCALE GENOMIC DNA]</scope>
    <source>
        <strain evidence="6 7">AU-G6</strain>
    </source>
</reference>